<dbReference type="EMBL" id="CP011125">
    <property type="protein sequence ID" value="AKF08776.1"/>
    <property type="molecule type" value="Genomic_DNA"/>
</dbReference>
<reference evidence="2 3" key="1">
    <citation type="submission" date="2015-03" db="EMBL/GenBank/DDBJ databases">
        <title>Genome assembly of Sandaracinus amylolyticus DSM 53668.</title>
        <authorList>
            <person name="Sharma G."/>
            <person name="Subramanian S."/>
        </authorList>
    </citation>
    <scope>NUCLEOTIDE SEQUENCE [LARGE SCALE GENOMIC DNA]</scope>
    <source>
        <strain evidence="2 3">DSM 53668</strain>
    </source>
</reference>
<feature type="compositionally biased region" description="Basic and acidic residues" evidence="1">
    <location>
        <begin position="12"/>
        <end position="21"/>
    </location>
</feature>
<dbReference type="Proteomes" id="UP000034883">
    <property type="component" value="Chromosome"/>
</dbReference>
<dbReference type="AlphaFoldDB" id="A0A0F6YL09"/>
<feature type="region of interest" description="Disordered" evidence="1">
    <location>
        <begin position="1"/>
        <end position="161"/>
    </location>
</feature>
<evidence type="ECO:0000313" key="3">
    <source>
        <dbReference type="Proteomes" id="UP000034883"/>
    </source>
</evidence>
<keyword evidence="3" id="KW-1185">Reference proteome</keyword>
<protein>
    <submittedName>
        <fullName evidence="2">Uncharacterized protein</fullName>
    </submittedName>
</protein>
<dbReference type="KEGG" id="samy:DB32_005925"/>
<feature type="compositionally biased region" description="Low complexity" evidence="1">
    <location>
        <begin position="102"/>
        <end position="116"/>
    </location>
</feature>
<proteinExistence type="predicted"/>
<organism evidence="2 3">
    <name type="scientific">Sandaracinus amylolyticus</name>
    <dbReference type="NCBI Taxonomy" id="927083"/>
    <lineage>
        <taxon>Bacteria</taxon>
        <taxon>Pseudomonadati</taxon>
        <taxon>Myxococcota</taxon>
        <taxon>Polyangia</taxon>
        <taxon>Polyangiales</taxon>
        <taxon>Sandaracinaceae</taxon>
        <taxon>Sandaracinus</taxon>
    </lineage>
</organism>
<sequence length="161" mass="17504">MGCHAEPGDVAPRSRDARRGDATSTPRRAAASGWAAPSCSRATRRGPATRAGRAKRPPHRCGRDGHGARPRRPRVPLARARRADVTFAAPRRSRMGPGVHAFRSGSPGPSSFRRPSWFVSRRAHGRDRCRHGDRVRAGQSRPGARAAPTPRRARSESFPLA</sequence>
<feature type="compositionally biased region" description="Low complexity" evidence="1">
    <location>
        <begin position="141"/>
        <end position="150"/>
    </location>
</feature>
<name>A0A0F6YL09_9BACT</name>
<evidence type="ECO:0000256" key="1">
    <source>
        <dbReference type="SAM" id="MobiDB-lite"/>
    </source>
</evidence>
<dbReference type="STRING" id="927083.DB32_005925"/>
<evidence type="ECO:0000313" key="2">
    <source>
        <dbReference type="EMBL" id="AKF08776.1"/>
    </source>
</evidence>
<gene>
    <name evidence="2" type="ORF">DB32_005925</name>
</gene>
<accession>A0A0F6YL09</accession>